<dbReference type="GO" id="GO:0046872">
    <property type="term" value="F:metal ion binding"/>
    <property type="evidence" value="ECO:0007669"/>
    <property type="project" value="UniProtKB-KW"/>
</dbReference>
<dbReference type="KEGG" id="scq:SCULI_v1c09150"/>
<dbReference type="Proteomes" id="UP000019267">
    <property type="component" value="Chromosome"/>
</dbReference>
<dbReference type="eggNOG" id="COG3590">
    <property type="taxonomic scope" value="Bacteria"/>
</dbReference>
<sequence length="632" mass="73279">MSKTLAQDNFYDFINKEWIDNATLPAGYAAWGSFEMLRKKSIDDINNVVNQLVNAKELTSDQQKIVDVYKNYLNYTIRDQQGIEPILPLLNTIDSLNSKENFSEFLIKVNQEFNVSFFHSKGIDADFKDSNLRALAIGSMGLGMSDRDFYNNDHPRHEEIKSAYKNYIETLKKAVAIKFETNNLFDLIYNFEYEISRVMLKQEEYRNPENIYNPINLDDLNKLCPFINWTKYLTTLGYSQAKQIIAIEPKFLEKLNEMLNNISLNDLKDFMKFKVISSHTSMLSFELQKISFDYASVFSGVKEMKPLNERAIAYTDGMVGDLIAQEYIKKHFSQEAKDDVLKIVNDLIKVYSKRIHSLDWMSEVTKQKAIEKLNSFTVKIGYPDKFDDYSAIEINSYENGGSLYQNWLNISKYFTQKDLNEILLPVDKTKWYMSPQTVNAYYNPQSNEICFPAAILQEPFYDINQSKGKNLGGIGAVIGHEVSHGFDDEGSQFDKDGNYANWWTQEDHAEYSLRTKKLEEQYSEYEVDGHKVNGKLTLGENIGDLGGVCAALDICQEQCPELIQDFFENYAYVWRRKSTPEMMNTRLATDPHSPEEFRCNGVLVNIDAFHELYQTKPGDKMYKPKEDRIKIW</sequence>
<keyword evidence="5" id="KW-0378">Hydrolase</keyword>
<dbReference type="HOGENOM" id="CLU_006187_7_2_14"/>
<evidence type="ECO:0000256" key="3">
    <source>
        <dbReference type="ARBA" id="ARBA00022670"/>
    </source>
</evidence>
<dbReference type="EMBL" id="CP006681">
    <property type="protein sequence ID" value="AHI53255.1"/>
    <property type="molecule type" value="Genomic_DNA"/>
</dbReference>
<keyword evidence="7" id="KW-0482">Metalloprotease</keyword>
<evidence type="ECO:0000313" key="10">
    <source>
        <dbReference type="EMBL" id="AHI53255.1"/>
    </source>
</evidence>
<dbReference type="GO" id="GO:0016485">
    <property type="term" value="P:protein processing"/>
    <property type="evidence" value="ECO:0007669"/>
    <property type="project" value="TreeGrafter"/>
</dbReference>
<dbReference type="PRINTS" id="PR00786">
    <property type="entry name" value="NEPRILYSIN"/>
</dbReference>
<protein>
    <submittedName>
        <fullName evidence="10">Endopeptidase O</fullName>
    </submittedName>
</protein>
<keyword evidence="4" id="KW-0479">Metal-binding</keyword>
<dbReference type="OrthoDB" id="9775677at2"/>
<feature type="domain" description="Peptidase M13 C-terminal" evidence="8">
    <location>
        <begin position="439"/>
        <end position="628"/>
    </location>
</feature>
<dbReference type="GO" id="GO:0005886">
    <property type="term" value="C:plasma membrane"/>
    <property type="evidence" value="ECO:0007669"/>
    <property type="project" value="TreeGrafter"/>
</dbReference>
<evidence type="ECO:0000256" key="7">
    <source>
        <dbReference type="ARBA" id="ARBA00023049"/>
    </source>
</evidence>
<dbReference type="SUPFAM" id="SSF55486">
    <property type="entry name" value="Metalloproteases ('zincins'), catalytic domain"/>
    <property type="match status" value="1"/>
</dbReference>
<dbReference type="Pfam" id="PF05649">
    <property type="entry name" value="Peptidase_M13_N"/>
    <property type="match status" value="1"/>
</dbReference>
<dbReference type="AlphaFoldDB" id="W6A8N9"/>
<dbReference type="STRING" id="1276246.SCULI_v1c09150"/>
<gene>
    <name evidence="10" type="primary">pepO</name>
    <name evidence="10" type="ORF">SCULI_v1c09150</name>
</gene>
<evidence type="ECO:0000256" key="1">
    <source>
        <dbReference type="ARBA" id="ARBA00001947"/>
    </source>
</evidence>
<dbReference type="InterPro" id="IPR042089">
    <property type="entry name" value="Peptidase_M13_dom_2"/>
</dbReference>
<evidence type="ECO:0000313" key="11">
    <source>
        <dbReference type="Proteomes" id="UP000019267"/>
    </source>
</evidence>
<evidence type="ECO:0000256" key="2">
    <source>
        <dbReference type="ARBA" id="ARBA00007357"/>
    </source>
</evidence>
<evidence type="ECO:0000256" key="5">
    <source>
        <dbReference type="ARBA" id="ARBA00022801"/>
    </source>
</evidence>
<name>W6A8N9_9MOLU</name>
<dbReference type="InterPro" id="IPR000718">
    <property type="entry name" value="Peptidase_M13"/>
</dbReference>
<dbReference type="InterPro" id="IPR024079">
    <property type="entry name" value="MetalloPept_cat_dom_sf"/>
</dbReference>
<keyword evidence="3" id="KW-0645">Protease</keyword>
<organism evidence="10 11">
    <name type="scientific">Spiroplasma culicicola AES-1</name>
    <dbReference type="NCBI Taxonomy" id="1276246"/>
    <lineage>
        <taxon>Bacteria</taxon>
        <taxon>Bacillati</taxon>
        <taxon>Mycoplasmatota</taxon>
        <taxon>Mollicutes</taxon>
        <taxon>Entomoplasmatales</taxon>
        <taxon>Spiroplasmataceae</taxon>
        <taxon>Spiroplasma</taxon>
    </lineage>
</organism>
<dbReference type="PANTHER" id="PTHR11733">
    <property type="entry name" value="ZINC METALLOPROTEASE FAMILY M13 NEPRILYSIN-RELATED"/>
    <property type="match status" value="1"/>
</dbReference>
<dbReference type="PATRIC" id="fig|1276246.3.peg.910"/>
<dbReference type="GO" id="GO:0004222">
    <property type="term" value="F:metalloendopeptidase activity"/>
    <property type="evidence" value="ECO:0007669"/>
    <property type="project" value="InterPro"/>
</dbReference>
<comment type="similarity">
    <text evidence="2">Belongs to the peptidase M13 family.</text>
</comment>
<dbReference type="CDD" id="cd08662">
    <property type="entry name" value="M13"/>
    <property type="match status" value="1"/>
</dbReference>
<keyword evidence="6" id="KW-0862">Zinc</keyword>
<proteinExistence type="inferred from homology"/>
<dbReference type="Pfam" id="PF01431">
    <property type="entry name" value="Peptidase_M13"/>
    <property type="match status" value="1"/>
</dbReference>
<dbReference type="PROSITE" id="PS51885">
    <property type="entry name" value="NEPRILYSIN"/>
    <property type="match status" value="1"/>
</dbReference>
<feature type="domain" description="Peptidase M13 N-terminal" evidence="9">
    <location>
        <begin position="7"/>
        <end position="383"/>
    </location>
</feature>
<dbReference type="InterPro" id="IPR018497">
    <property type="entry name" value="Peptidase_M13_C"/>
</dbReference>
<evidence type="ECO:0000259" key="9">
    <source>
        <dbReference type="Pfam" id="PF05649"/>
    </source>
</evidence>
<evidence type="ECO:0000256" key="6">
    <source>
        <dbReference type="ARBA" id="ARBA00022833"/>
    </source>
</evidence>
<accession>W6A8N9</accession>
<evidence type="ECO:0000256" key="4">
    <source>
        <dbReference type="ARBA" id="ARBA00022723"/>
    </source>
</evidence>
<comment type="cofactor">
    <cofactor evidence="1">
        <name>Zn(2+)</name>
        <dbReference type="ChEBI" id="CHEBI:29105"/>
    </cofactor>
</comment>
<dbReference type="PANTHER" id="PTHR11733:SF167">
    <property type="entry name" value="FI17812P1-RELATED"/>
    <property type="match status" value="1"/>
</dbReference>
<dbReference type="RefSeq" id="WP_025363478.1">
    <property type="nucleotide sequence ID" value="NZ_CP006681.1"/>
</dbReference>
<evidence type="ECO:0000259" key="8">
    <source>
        <dbReference type="Pfam" id="PF01431"/>
    </source>
</evidence>
<reference evidence="10 11" key="1">
    <citation type="journal article" date="2014" name="Genome Biol. Evol.">
        <title>Molecular evolution of the substrate utilization strategies and putative virulence factors in mosquito-associated Spiroplasma species.</title>
        <authorList>
            <person name="Chang T.H."/>
            <person name="Lo W.S."/>
            <person name="Ku C."/>
            <person name="Chen L.L."/>
            <person name="Kuo C.H."/>
        </authorList>
    </citation>
    <scope>NUCLEOTIDE SEQUENCE [LARGE SCALE GENOMIC DNA]</scope>
    <source>
        <strain evidence="10">AES-1</strain>
    </source>
</reference>
<dbReference type="InterPro" id="IPR008753">
    <property type="entry name" value="Peptidase_M13_N"/>
</dbReference>
<keyword evidence="11" id="KW-1185">Reference proteome</keyword>
<dbReference type="Gene3D" id="1.10.1380.10">
    <property type="entry name" value="Neutral endopeptidase , domain2"/>
    <property type="match status" value="1"/>
</dbReference>
<dbReference type="Gene3D" id="3.40.390.10">
    <property type="entry name" value="Collagenase (Catalytic Domain)"/>
    <property type="match status" value="1"/>
</dbReference>